<comment type="function">
    <text evidence="8 10">GTPase that plays an essential role in the late steps of ribosome biogenesis.</text>
</comment>
<dbReference type="Proteomes" id="UP001596501">
    <property type="component" value="Unassembled WGS sequence"/>
</dbReference>
<dbReference type="InterPro" id="IPR031166">
    <property type="entry name" value="G_ENGA"/>
</dbReference>
<feature type="binding site" evidence="8">
    <location>
        <begin position="186"/>
        <end position="193"/>
    </location>
    <ligand>
        <name>GTP</name>
        <dbReference type="ChEBI" id="CHEBI:37565"/>
        <label>2</label>
    </ligand>
</feature>
<dbReference type="InterPro" id="IPR005225">
    <property type="entry name" value="Small_GTP-bd"/>
</dbReference>
<dbReference type="SUPFAM" id="SSF52540">
    <property type="entry name" value="P-loop containing nucleoside triphosphate hydrolases"/>
    <property type="match status" value="2"/>
</dbReference>
<dbReference type="PIRSF" id="PIRSF006485">
    <property type="entry name" value="GTP-binding_EngA"/>
    <property type="match status" value="1"/>
</dbReference>
<keyword evidence="3 8" id="KW-0690">Ribosome biogenesis</keyword>
<keyword evidence="13" id="KW-1185">Reference proteome</keyword>
<feature type="domain" description="EngA-type G" evidence="11">
    <location>
        <begin position="180"/>
        <end position="353"/>
    </location>
</feature>
<evidence type="ECO:0000256" key="9">
    <source>
        <dbReference type="PROSITE-ProRule" id="PRU01049"/>
    </source>
</evidence>
<feature type="domain" description="EngA-type G" evidence="11">
    <location>
        <begin position="3"/>
        <end position="167"/>
    </location>
</feature>
<dbReference type="Pfam" id="PF14714">
    <property type="entry name" value="KH_dom-like"/>
    <property type="match status" value="1"/>
</dbReference>
<dbReference type="PANTHER" id="PTHR43834">
    <property type="entry name" value="GTPASE DER"/>
    <property type="match status" value="1"/>
</dbReference>
<comment type="similarity">
    <text evidence="1 8 9 10">Belongs to the TRAFAC class TrmE-Era-EngA-EngB-Septin-like GTPase superfamily. EngA (Der) GTPase family.</text>
</comment>
<evidence type="ECO:0000256" key="1">
    <source>
        <dbReference type="ARBA" id="ARBA00008279"/>
    </source>
</evidence>
<evidence type="ECO:0000256" key="8">
    <source>
        <dbReference type="HAMAP-Rule" id="MF_00195"/>
    </source>
</evidence>
<dbReference type="InterPro" id="IPR027417">
    <property type="entry name" value="P-loop_NTPase"/>
</dbReference>
<dbReference type="CDD" id="cd01894">
    <property type="entry name" value="EngA1"/>
    <property type="match status" value="1"/>
</dbReference>
<feature type="binding site" evidence="8">
    <location>
        <begin position="119"/>
        <end position="122"/>
    </location>
    <ligand>
        <name>GTP</name>
        <dbReference type="ChEBI" id="CHEBI:37565"/>
        <label>1</label>
    </ligand>
</feature>
<dbReference type="PROSITE" id="PS51712">
    <property type="entry name" value="G_ENGA"/>
    <property type="match status" value="2"/>
</dbReference>
<feature type="binding site" evidence="8">
    <location>
        <begin position="56"/>
        <end position="60"/>
    </location>
    <ligand>
        <name>GTP</name>
        <dbReference type="ChEBI" id="CHEBI:37565"/>
        <label>1</label>
    </ligand>
</feature>
<comment type="subunit">
    <text evidence="8">Associates with the 50S ribosomal subunit.</text>
</comment>
<dbReference type="InterPro" id="IPR032859">
    <property type="entry name" value="KH_dom-like"/>
</dbReference>
<sequence length="445" mass="49297">MKPVLALVGRPNVGKSTLFNRLTQSRDAIVADFAGLTRDRHYGNGHLGRREFIVIDTGGFEPTAESGIYKEMAKQTRQAVAESDVVIFVVDARGGISAQDHDIANYLRKLGKPTLLIANKAEGMQQGLQLVEFFELGLGEVLPVSAAHGQGVRSMVEEALDKLGIPEPDEDADDEDKSVIRLAVAGRPNVGKSTLINAWLGEERLVAFDMPGTTRDAISVPFERNGQKFELIDTAGLRRKGKVFEAIEKFSVVKTLQAIEKAHVVLLLLDAEQGVTDQDAHIAGFILESGRSVVLAINKWDAVDAYQRQTVERSVEQRLAFLKFAQMHLISAKKRQGLGPLWKSIAQAHAAANRKMPTPVLTRLLQEAVAFQQPQRSGMYRPKMRYAHQGGMNPPVIVIHGNSLEHVNDSYKRFLEGRFRKAFDLVGTPLRIEFKTSDNPYKDQD</sequence>
<keyword evidence="6 8" id="KW-0342">GTP-binding</keyword>
<protein>
    <recommendedName>
        <fullName evidence="2 8">GTPase Der</fullName>
    </recommendedName>
    <alternativeName>
        <fullName evidence="7 8">GTP-binding protein EngA</fullName>
    </alternativeName>
</protein>
<dbReference type="PRINTS" id="PR00326">
    <property type="entry name" value="GTP1OBG"/>
</dbReference>
<dbReference type="InterPro" id="IPR006073">
    <property type="entry name" value="GTP-bd"/>
</dbReference>
<accession>A0ABW2QIE6</accession>
<feature type="binding site" evidence="8">
    <location>
        <begin position="298"/>
        <end position="301"/>
    </location>
    <ligand>
        <name>GTP</name>
        <dbReference type="ChEBI" id="CHEBI:37565"/>
        <label>2</label>
    </ligand>
</feature>
<gene>
    <name evidence="8 12" type="primary">der</name>
    <name evidence="12" type="ORF">ACFQPB_05780</name>
</gene>
<evidence type="ECO:0000256" key="5">
    <source>
        <dbReference type="ARBA" id="ARBA00022741"/>
    </source>
</evidence>
<evidence type="ECO:0000256" key="10">
    <source>
        <dbReference type="RuleBase" id="RU004481"/>
    </source>
</evidence>
<evidence type="ECO:0000256" key="4">
    <source>
        <dbReference type="ARBA" id="ARBA00022737"/>
    </source>
</evidence>
<dbReference type="GO" id="GO:0016787">
    <property type="term" value="F:hydrolase activity"/>
    <property type="evidence" value="ECO:0007669"/>
    <property type="project" value="UniProtKB-KW"/>
</dbReference>
<evidence type="ECO:0000313" key="12">
    <source>
        <dbReference type="EMBL" id="MFC7408362.1"/>
    </source>
</evidence>
<comment type="caution">
    <text evidence="12">The sequence shown here is derived from an EMBL/GenBank/DDBJ whole genome shotgun (WGS) entry which is preliminary data.</text>
</comment>
<evidence type="ECO:0000256" key="2">
    <source>
        <dbReference type="ARBA" id="ARBA00020953"/>
    </source>
</evidence>
<dbReference type="PANTHER" id="PTHR43834:SF6">
    <property type="entry name" value="GTPASE DER"/>
    <property type="match status" value="1"/>
</dbReference>
<dbReference type="HAMAP" id="MF_00195">
    <property type="entry name" value="GTPase_Der"/>
    <property type="match status" value="1"/>
</dbReference>
<dbReference type="InterPro" id="IPR015946">
    <property type="entry name" value="KH_dom-like_a/b"/>
</dbReference>
<evidence type="ECO:0000313" key="13">
    <source>
        <dbReference type="Proteomes" id="UP001596501"/>
    </source>
</evidence>
<dbReference type="NCBIfam" id="TIGR00231">
    <property type="entry name" value="small_GTP"/>
    <property type="match status" value="2"/>
</dbReference>
<evidence type="ECO:0000256" key="6">
    <source>
        <dbReference type="ARBA" id="ARBA00023134"/>
    </source>
</evidence>
<dbReference type="EMBL" id="JBHTCA010000003">
    <property type="protein sequence ID" value="MFC7408362.1"/>
    <property type="molecule type" value="Genomic_DNA"/>
</dbReference>
<dbReference type="RefSeq" id="WP_382200161.1">
    <property type="nucleotide sequence ID" value="NZ_JBHTCA010000003.1"/>
</dbReference>
<dbReference type="InterPro" id="IPR016484">
    <property type="entry name" value="GTPase_Der"/>
</dbReference>
<feature type="binding site" evidence="8">
    <location>
        <begin position="233"/>
        <end position="237"/>
    </location>
    <ligand>
        <name>GTP</name>
        <dbReference type="ChEBI" id="CHEBI:37565"/>
        <label>2</label>
    </ligand>
</feature>
<evidence type="ECO:0000256" key="3">
    <source>
        <dbReference type="ARBA" id="ARBA00022517"/>
    </source>
</evidence>
<keyword evidence="12" id="KW-0378">Hydrolase</keyword>
<keyword evidence="5 8" id="KW-0547">Nucleotide-binding</keyword>
<dbReference type="NCBIfam" id="TIGR03594">
    <property type="entry name" value="GTPase_EngA"/>
    <property type="match status" value="1"/>
</dbReference>
<feature type="binding site" evidence="8">
    <location>
        <begin position="9"/>
        <end position="16"/>
    </location>
    <ligand>
        <name>GTP</name>
        <dbReference type="ChEBI" id="CHEBI:37565"/>
        <label>1</label>
    </ligand>
</feature>
<dbReference type="Pfam" id="PF01926">
    <property type="entry name" value="MMR_HSR1"/>
    <property type="match status" value="2"/>
</dbReference>
<name>A0ABW2QIE6_9BURK</name>
<evidence type="ECO:0000259" key="11">
    <source>
        <dbReference type="PROSITE" id="PS51712"/>
    </source>
</evidence>
<dbReference type="Gene3D" id="3.30.300.20">
    <property type="match status" value="1"/>
</dbReference>
<evidence type="ECO:0000256" key="7">
    <source>
        <dbReference type="ARBA" id="ARBA00032345"/>
    </source>
</evidence>
<organism evidence="12 13">
    <name type="scientific">Hydrogenophaga atypica</name>
    <dbReference type="NCBI Taxonomy" id="249409"/>
    <lineage>
        <taxon>Bacteria</taxon>
        <taxon>Pseudomonadati</taxon>
        <taxon>Pseudomonadota</taxon>
        <taxon>Betaproteobacteria</taxon>
        <taxon>Burkholderiales</taxon>
        <taxon>Comamonadaceae</taxon>
        <taxon>Hydrogenophaga</taxon>
    </lineage>
</organism>
<dbReference type="Gene3D" id="3.40.50.300">
    <property type="entry name" value="P-loop containing nucleotide triphosphate hydrolases"/>
    <property type="match status" value="2"/>
</dbReference>
<keyword evidence="4 10" id="KW-0677">Repeat</keyword>
<proteinExistence type="inferred from homology"/>
<dbReference type="CDD" id="cd01895">
    <property type="entry name" value="EngA2"/>
    <property type="match status" value="1"/>
</dbReference>
<reference evidence="13" key="1">
    <citation type="journal article" date="2019" name="Int. J. Syst. Evol. Microbiol.">
        <title>The Global Catalogue of Microorganisms (GCM) 10K type strain sequencing project: providing services to taxonomists for standard genome sequencing and annotation.</title>
        <authorList>
            <consortium name="The Broad Institute Genomics Platform"/>
            <consortium name="The Broad Institute Genome Sequencing Center for Infectious Disease"/>
            <person name="Wu L."/>
            <person name="Ma J."/>
        </authorList>
    </citation>
    <scope>NUCLEOTIDE SEQUENCE [LARGE SCALE GENOMIC DNA]</scope>
    <source>
        <strain evidence="13">CGMCC 1.12371</strain>
    </source>
</reference>